<protein>
    <submittedName>
        <fullName evidence="1">Uncharacterized protein</fullName>
    </submittedName>
</protein>
<evidence type="ECO:0000313" key="1">
    <source>
        <dbReference type="EMBL" id="SPD87655.1"/>
    </source>
</evidence>
<dbReference type="EMBL" id="LT985188">
    <property type="protein sequence ID" value="SPD87655.1"/>
    <property type="molecule type" value="Genomic_DNA"/>
</dbReference>
<dbReference type="AlphaFoldDB" id="A0A2N9JHW5"/>
<dbReference type="Proteomes" id="UP000238164">
    <property type="component" value="Chromosome 1"/>
</dbReference>
<dbReference type="InterPro" id="IPR013785">
    <property type="entry name" value="Aldolase_TIM"/>
</dbReference>
<proteinExistence type="predicted"/>
<accession>A0A2N9JHW5</accession>
<dbReference type="Pfam" id="PF01081">
    <property type="entry name" value="Aldolase"/>
    <property type="match status" value="1"/>
</dbReference>
<dbReference type="InterPro" id="IPR000887">
    <property type="entry name" value="Aldlse_KDPG_KHG"/>
</dbReference>
<dbReference type="Gene3D" id="3.20.20.70">
    <property type="entry name" value="Aldolase class I"/>
    <property type="match status" value="1"/>
</dbReference>
<dbReference type="GO" id="GO:0016829">
    <property type="term" value="F:lyase activity"/>
    <property type="evidence" value="ECO:0007669"/>
    <property type="project" value="InterPro"/>
</dbReference>
<organism evidence="1 2">
    <name type="scientific">Micropruina glycogenica</name>
    <dbReference type="NCBI Taxonomy" id="75385"/>
    <lineage>
        <taxon>Bacteria</taxon>
        <taxon>Bacillati</taxon>
        <taxon>Actinomycetota</taxon>
        <taxon>Actinomycetes</taxon>
        <taxon>Propionibacteriales</taxon>
        <taxon>Nocardioidaceae</taxon>
        <taxon>Micropruina</taxon>
    </lineage>
</organism>
<gene>
    <name evidence="1" type="ORF">MPLG2_2625</name>
</gene>
<sequence length="199" mass="21021">MTSVEVLAGCRVIVELPVADADDLIAAGELLIQEHLDCWTVPYARRDELAALRAVFGRRVRLGVADLRDTGQVERALAAGPDLLLSPFATAALVAAAADTPLVLGGLTPSELSAALRFGTAAVQVLPCDALGSLYARTVTGLFADEPLIATGRLERFQCELWLDAGAVAVSPTGAFSTDDVEDPDLTDLRRRAQGYNFA</sequence>
<keyword evidence="2" id="KW-1185">Reference proteome</keyword>
<evidence type="ECO:0000313" key="2">
    <source>
        <dbReference type="Proteomes" id="UP000238164"/>
    </source>
</evidence>
<dbReference type="SUPFAM" id="SSF51569">
    <property type="entry name" value="Aldolase"/>
    <property type="match status" value="1"/>
</dbReference>
<dbReference type="RefSeq" id="WP_105186345.1">
    <property type="nucleotide sequence ID" value="NZ_BAAAGO010000031.1"/>
</dbReference>
<name>A0A2N9JHW5_9ACTN</name>
<dbReference type="KEGG" id="mgg:MPLG2_2625"/>
<reference evidence="1 2" key="1">
    <citation type="submission" date="2018-02" db="EMBL/GenBank/DDBJ databases">
        <authorList>
            <person name="Cohen D.B."/>
            <person name="Kent A.D."/>
        </authorList>
    </citation>
    <scope>NUCLEOTIDE SEQUENCE [LARGE SCALE GENOMIC DNA]</scope>
    <source>
        <strain evidence="1">1</strain>
    </source>
</reference>
<dbReference type="OrthoDB" id="3732091at2"/>